<dbReference type="PANTHER" id="PTHR39585:SF1">
    <property type="entry name" value="FAD ASSEMBLY FACTOR SDHE"/>
    <property type="match status" value="1"/>
</dbReference>
<dbReference type="InterPro" id="IPR036714">
    <property type="entry name" value="SDH_sf"/>
</dbReference>
<dbReference type="SUPFAM" id="SSF109910">
    <property type="entry name" value="YgfY-like"/>
    <property type="match status" value="1"/>
</dbReference>
<dbReference type="InterPro" id="IPR050531">
    <property type="entry name" value="SdhE_FAD_assembly_factor"/>
</dbReference>
<dbReference type="RefSeq" id="WP_281241756.1">
    <property type="nucleotide sequence ID" value="NZ_FNCI01000003.1"/>
</dbReference>
<dbReference type="InterPro" id="IPR005631">
    <property type="entry name" value="SDH"/>
</dbReference>
<evidence type="ECO:0000313" key="6">
    <source>
        <dbReference type="EMBL" id="SDG01522.1"/>
    </source>
</evidence>
<dbReference type="STRING" id="284577.SAMN05216571_103430"/>
<dbReference type="Gene3D" id="1.10.150.250">
    <property type="entry name" value="Flavinator of succinate dehydrogenase"/>
    <property type="match status" value="1"/>
</dbReference>
<evidence type="ECO:0000256" key="5">
    <source>
        <dbReference type="ARBA" id="ARBA00023186"/>
    </source>
</evidence>
<keyword evidence="7" id="KW-1185">Reference proteome</keyword>
<evidence type="ECO:0000313" key="7">
    <source>
        <dbReference type="Proteomes" id="UP000198641"/>
    </source>
</evidence>
<dbReference type="Proteomes" id="UP000198641">
    <property type="component" value="Unassembled WGS sequence"/>
</dbReference>
<comment type="subcellular location">
    <subcellularLocation>
        <location evidence="1">Cytoplasm</location>
    </subcellularLocation>
</comment>
<comment type="similarity">
    <text evidence="2">Belongs to the SdhE FAD assembly factor family.</text>
</comment>
<sequence>MNEQQTVDEIDRKRLHWHSRRGMWELDLLLIPFLEHRFDALDDADKQTYRDLIAEEDQDLFVWLMRREWPEDAQRRRVVKMIVDYAETTGNDQYRTL</sequence>
<dbReference type="Pfam" id="PF03937">
    <property type="entry name" value="Sdh5"/>
    <property type="match status" value="1"/>
</dbReference>
<evidence type="ECO:0000256" key="3">
    <source>
        <dbReference type="ARBA" id="ARBA00019418"/>
    </source>
</evidence>
<dbReference type="AlphaFoldDB" id="A0A1G7QSN2"/>
<evidence type="ECO:0000256" key="2">
    <source>
        <dbReference type="ARBA" id="ARBA00008571"/>
    </source>
</evidence>
<reference evidence="6 7" key="1">
    <citation type="submission" date="2016-10" db="EMBL/GenBank/DDBJ databases">
        <authorList>
            <person name="de Groot N.N."/>
        </authorList>
    </citation>
    <scope>NUCLEOTIDE SEQUENCE [LARGE SCALE GENOMIC DNA]</scope>
    <source>
        <strain evidence="6 7">BH539</strain>
    </source>
</reference>
<keyword evidence="5" id="KW-0143">Chaperone</keyword>
<dbReference type="GO" id="GO:0005737">
    <property type="term" value="C:cytoplasm"/>
    <property type="evidence" value="ECO:0007669"/>
    <property type="project" value="UniProtKB-SubCell"/>
</dbReference>
<evidence type="ECO:0000256" key="4">
    <source>
        <dbReference type="ARBA" id="ARBA00022490"/>
    </source>
</evidence>
<evidence type="ECO:0000256" key="1">
    <source>
        <dbReference type="ARBA" id="ARBA00004496"/>
    </source>
</evidence>
<protein>
    <recommendedName>
        <fullName evidence="3">FAD assembly factor SdhE</fullName>
    </recommendedName>
</protein>
<name>A0A1G7QSN2_9GAMM</name>
<accession>A0A1G7QSN2</accession>
<keyword evidence="4" id="KW-0963">Cytoplasm</keyword>
<dbReference type="PANTHER" id="PTHR39585">
    <property type="entry name" value="FAD ASSEMBLY FACTOR SDHE"/>
    <property type="match status" value="1"/>
</dbReference>
<dbReference type="GO" id="GO:0006105">
    <property type="term" value="P:succinate metabolic process"/>
    <property type="evidence" value="ECO:0007669"/>
    <property type="project" value="TreeGrafter"/>
</dbReference>
<organism evidence="6 7">
    <name type="scientific">Onishia taeanensis</name>
    <dbReference type="NCBI Taxonomy" id="284577"/>
    <lineage>
        <taxon>Bacteria</taxon>
        <taxon>Pseudomonadati</taxon>
        <taxon>Pseudomonadota</taxon>
        <taxon>Gammaproteobacteria</taxon>
        <taxon>Oceanospirillales</taxon>
        <taxon>Halomonadaceae</taxon>
        <taxon>Onishia</taxon>
    </lineage>
</organism>
<gene>
    <name evidence="6" type="ORF">SAMN05216571_103430</name>
</gene>
<proteinExistence type="inferred from homology"/>
<dbReference type="EMBL" id="FNCI01000003">
    <property type="protein sequence ID" value="SDG01522.1"/>
    <property type="molecule type" value="Genomic_DNA"/>
</dbReference>